<dbReference type="Gene3D" id="3.30.428.10">
    <property type="entry name" value="HIT-like"/>
    <property type="match status" value="1"/>
</dbReference>
<evidence type="ECO:0000256" key="2">
    <source>
        <dbReference type="ARBA" id="ARBA00022695"/>
    </source>
</evidence>
<feature type="domain" description="Galactose-1-phosphate uridyl transferase N-terminal" evidence="4">
    <location>
        <begin position="2"/>
        <end position="106"/>
    </location>
</feature>
<proteinExistence type="predicted"/>
<comment type="caution">
    <text evidence="5">The sequence shown here is derived from an EMBL/GenBank/DDBJ whole genome shotgun (WGS) entry which is preliminary data.</text>
</comment>
<evidence type="ECO:0000259" key="4">
    <source>
        <dbReference type="Pfam" id="PF01087"/>
    </source>
</evidence>
<accession>A0A554LXC7</accession>
<gene>
    <name evidence="5" type="ORF">CEN88_85</name>
</gene>
<dbReference type="SUPFAM" id="SSF54197">
    <property type="entry name" value="HIT-like"/>
    <property type="match status" value="1"/>
</dbReference>
<dbReference type="AlphaFoldDB" id="A0A554LXC7"/>
<organism evidence="5 6">
    <name type="scientific">Candidatus Berkelbacteria bacterium Licking1014_2</name>
    <dbReference type="NCBI Taxonomy" id="2017146"/>
    <lineage>
        <taxon>Bacteria</taxon>
        <taxon>Candidatus Berkelbacteria</taxon>
    </lineage>
</organism>
<dbReference type="InterPro" id="IPR036265">
    <property type="entry name" value="HIT-like_sf"/>
</dbReference>
<evidence type="ECO:0000256" key="1">
    <source>
        <dbReference type="ARBA" id="ARBA00022679"/>
    </source>
</evidence>
<dbReference type="PANTHER" id="PTHR42763:SF2">
    <property type="entry name" value="ADP-GLUCOSE PHOSPHORYLASE"/>
    <property type="match status" value="1"/>
</dbReference>
<reference evidence="5 6" key="1">
    <citation type="submission" date="2017-07" db="EMBL/GenBank/DDBJ databases">
        <title>Mechanisms for carbon and nitrogen cycling indicate functional differentiation within the Candidate Phyla Radiation.</title>
        <authorList>
            <person name="Danczak R.E."/>
            <person name="Johnston M.D."/>
            <person name="Kenah C."/>
            <person name="Slattery M."/>
            <person name="Wrighton K.C."/>
            <person name="Wilkins M.J."/>
        </authorList>
    </citation>
    <scope>NUCLEOTIDE SEQUENCE [LARGE SCALE GENOMIC DNA]</scope>
    <source>
        <strain evidence="5">Licking1014_2</strain>
    </source>
</reference>
<dbReference type="PANTHER" id="PTHR42763">
    <property type="entry name" value="ADP-GLUCOSE PHOSPHORYLASE"/>
    <property type="match status" value="1"/>
</dbReference>
<name>A0A554LXC7_9BACT</name>
<feature type="non-terminal residue" evidence="5">
    <location>
        <position position="119"/>
    </location>
</feature>
<protein>
    <submittedName>
        <fullName evidence="5">UDPglucose--hexose-1-phosphate uridylyltransferase</fullName>
    </submittedName>
</protein>
<keyword evidence="1 5" id="KW-0808">Transferase</keyword>
<keyword evidence="3" id="KW-0119">Carbohydrate metabolism</keyword>
<evidence type="ECO:0000256" key="3">
    <source>
        <dbReference type="ARBA" id="ARBA00023277"/>
    </source>
</evidence>
<dbReference type="GO" id="GO:0008108">
    <property type="term" value="F:UDP-glucose:hexose-1-phosphate uridylyltransferase activity"/>
    <property type="evidence" value="ECO:0007669"/>
    <property type="project" value="InterPro"/>
</dbReference>
<sequence length="119" mass="13462">MPQLRQNPITGEWVVIAPGRAKRPEDFVMAAAEKRTTDLNGCPFCPGGTAFATKLPDIKNRYFYVLPNKYPAFTDEDVIEAQSDSQLFFATSSLGSHEVISTFDHHTEMTEFSQPFWQE</sequence>
<dbReference type="GO" id="GO:0006012">
    <property type="term" value="P:galactose metabolic process"/>
    <property type="evidence" value="ECO:0007669"/>
    <property type="project" value="InterPro"/>
</dbReference>
<dbReference type="InterPro" id="IPR053177">
    <property type="entry name" value="ADP-glucose_phosphorylase"/>
</dbReference>
<evidence type="ECO:0000313" key="5">
    <source>
        <dbReference type="EMBL" id="TSC97269.1"/>
    </source>
</evidence>
<dbReference type="Proteomes" id="UP000318711">
    <property type="component" value="Unassembled WGS sequence"/>
</dbReference>
<dbReference type="EMBL" id="VMGL01000007">
    <property type="protein sequence ID" value="TSC97269.1"/>
    <property type="molecule type" value="Genomic_DNA"/>
</dbReference>
<evidence type="ECO:0000313" key="6">
    <source>
        <dbReference type="Proteomes" id="UP000318711"/>
    </source>
</evidence>
<dbReference type="InterPro" id="IPR005849">
    <property type="entry name" value="GalP_Utransf_N"/>
</dbReference>
<dbReference type="Pfam" id="PF01087">
    <property type="entry name" value="GalP_UDP_transf"/>
    <property type="match status" value="1"/>
</dbReference>
<keyword evidence="2 5" id="KW-0548">Nucleotidyltransferase</keyword>